<dbReference type="Gene3D" id="2.60.120.1440">
    <property type="match status" value="1"/>
</dbReference>
<feature type="transmembrane region" description="Helical" evidence="1">
    <location>
        <begin position="86"/>
        <end position="105"/>
    </location>
</feature>
<dbReference type="AlphaFoldDB" id="A0A1T5PC08"/>
<keyword evidence="1" id="KW-1133">Transmembrane helix</keyword>
<evidence type="ECO:0000313" key="5">
    <source>
        <dbReference type="Proteomes" id="UP000190166"/>
    </source>
</evidence>
<proteinExistence type="predicted"/>
<keyword evidence="1" id="KW-0812">Transmembrane</keyword>
<dbReference type="EMBL" id="FUZZ01000006">
    <property type="protein sequence ID" value="SKD10275.1"/>
    <property type="molecule type" value="Genomic_DNA"/>
</dbReference>
<organism evidence="4 5">
    <name type="scientific">Chitinophaga ginsengisegetis</name>
    <dbReference type="NCBI Taxonomy" id="393003"/>
    <lineage>
        <taxon>Bacteria</taxon>
        <taxon>Pseudomonadati</taxon>
        <taxon>Bacteroidota</taxon>
        <taxon>Chitinophagia</taxon>
        <taxon>Chitinophagales</taxon>
        <taxon>Chitinophagaceae</taxon>
        <taxon>Chitinophaga</taxon>
    </lineage>
</organism>
<dbReference type="Gene3D" id="3.55.50.30">
    <property type="match status" value="1"/>
</dbReference>
<evidence type="ECO:0000313" key="4">
    <source>
        <dbReference type="EMBL" id="SKD10275.1"/>
    </source>
</evidence>
<protein>
    <submittedName>
        <fullName evidence="4">FecR family protein</fullName>
    </submittedName>
</protein>
<accession>A0A1T5PC08</accession>
<dbReference type="PANTHER" id="PTHR30273:SF2">
    <property type="entry name" value="PROTEIN FECR"/>
    <property type="match status" value="1"/>
</dbReference>
<dbReference type="InterPro" id="IPR032508">
    <property type="entry name" value="FecR_C"/>
</dbReference>
<dbReference type="GO" id="GO:0016989">
    <property type="term" value="F:sigma factor antagonist activity"/>
    <property type="evidence" value="ECO:0007669"/>
    <property type="project" value="TreeGrafter"/>
</dbReference>
<dbReference type="STRING" id="393003.SAMN05660461_6182"/>
<reference evidence="4 5" key="1">
    <citation type="submission" date="2017-02" db="EMBL/GenBank/DDBJ databases">
        <authorList>
            <person name="Peterson S.W."/>
        </authorList>
    </citation>
    <scope>NUCLEOTIDE SEQUENCE [LARGE SCALE GENOMIC DNA]</scope>
    <source>
        <strain evidence="4 5">DSM 18108</strain>
    </source>
</reference>
<name>A0A1T5PC08_9BACT</name>
<feature type="domain" description="FecR protein" evidence="2">
    <location>
        <begin position="180"/>
        <end position="275"/>
    </location>
</feature>
<dbReference type="InterPro" id="IPR006860">
    <property type="entry name" value="FecR"/>
</dbReference>
<dbReference type="Proteomes" id="UP000190166">
    <property type="component" value="Unassembled WGS sequence"/>
</dbReference>
<dbReference type="PIRSF" id="PIRSF018266">
    <property type="entry name" value="FecR"/>
    <property type="match status" value="1"/>
</dbReference>
<evidence type="ECO:0000259" key="2">
    <source>
        <dbReference type="Pfam" id="PF04773"/>
    </source>
</evidence>
<dbReference type="Pfam" id="PF16344">
    <property type="entry name" value="FecR_C"/>
    <property type="match status" value="1"/>
</dbReference>
<evidence type="ECO:0000256" key="1">
    <source>
        <dbReference type="SAM" id="Phobius"/>
    </source>
</evidence>
<dbReference type="PANTHER" id="PTHR30273">
    <property type="entry name" value="PERIPLASMIC SIGNAL SENSOR AND SIGMA FACTOR ACTIVATOR FECR-RELATED"/>
    <property type="match status" value="1"/>
</dbReference>
<evidence type="ECO:0000259" key="3">
    <source>
        <dbReference type="Pfam" id="PF16344"/>
    </source>
</evidence>
<gene>
    <name evidence="4" type="ORF">SAMN05660461_6182</name>
</gene>
<feature type="domain" description="Protein FecR C-terminal" evidence="3">
    <location>
        <begin position="316"/>
        <end position="382"/>
    </location>
</feature>
<dbReference type="InterPro" id="IPR012373">
    <property type="entry name" value="Ferrdict_sens_TM"/>
</dbReference>
<sequence length="384" mass="42332">MNTMKNTRLHNLTQDFLDNKLDAEGQQEFYALLRDPGQREALTEKFMELTGLPDMDLEFDPSLQPLLDNVKSVDLPRKTPVKRMRYWRWAAAIGLLVIAGSIYRLTEEHGSTPPPITQRKPVAPGKQGAVLTLADGSVVLLDSMKNGVVANQAGTNIVLNNGQVVYNAEESGAAATAYNTISTPRGRQFSVVLPDGTKVWLNAASSLRYPVAFSGNTREVRITGEAYFEVAADAARPFSVRFNEKGVVEVLGTAFNINAYTDEPLVKTTLLSGSIRVNKQQLLRPGEQANIDNNNGITIESSAETENAIAWKKGLFMMSSTDLPALFRQISRWYDIEVNMKGELPKRSFGGTIGRDVNLADIIEALNIYGVNCRLENNKLIVQP</sequence>
<keyword evidence="1" id="KW-0472">Membrane</keyword>
<keyword evidence="5" id="KW-1185">Reference proteome</keyword>
<dbReference type="Pfam" id="PF04773">
    <property type="entry name" value="FecR"/>
    <property type="match status" value="1"/>
</dbReference>
<dbReference type="RefSeq" id="WP_079473425.1">
    <property type="nucleotide sequence ID" value="NZ_FUZZ01000006.1"/>
</dbReference>